<keyword evidence="4" id="KW-1185">Reference proteome</keyword>
<dbReference type="CDD" id="cd02989">
    <property type="entry name" value="Phd_like_TxnDC9"/>
    <property type="match status" value="1"/>
</dbReference>
<protein>
    <recommendedName>
        <fullName evidence="2">Thioredoxin domain-containing protein</fullName>
    </recommendedName>
</protein>
<evidence type="ECO:0000313" key="3">
    <source>
        <dbReference type="EMBL" id="KAG2219866.1"/>
    </source>
</evidence>
<feature type="compositionally biased region" description="Polar residues" evidence="1">
    <location>
        <begin position="183"/>
        <end position="195"/>
    </location>
</feature>
<dbReference type="SUPFAM" id="SSF52833">
    <property type="entry name" value="Thioredoxin-like"/>
    <property type="match status" value="1"/>
</dbReference>
<gene>
    <name evidence="3" type="ORF">INT45_000753</name>
</gene>
<dbReference type="PANTHER" id="PTHR21148">
    <property type="entry name" value="THIOREDOXIN DOMAIN-CONTAINING PROTEIN 9"/>
    <property type="match status" value="1"/>
</dbReference>
<comment type="caution">
    <text evidence="3">The sequence shown here is derived from an EMBL/GenBank/DDBJ whole genome shotgun (WGS) entry which is preliminary data.</text>
</comment>
<dbReference type="AlphaFoldDB" id="A0A8H7RZ76"/>
<dbReference type="InterPro" id="IPR013766">
    <property type="entry name" value="Thioredoxin_domain"/>
</dbReference>
<dbReference type="InterPro" id="IPR036249">
    <property type="entry name" value="Thioredoxin-like_sf"/>
</dbReference>
<feature type="domain" description="Thioredoxin" evidence="2">
    <location>
        <begin position="67"/>
        <end position="152"/>
    </location>
</feature>
<dbReference type="Pfam" id="PF00085">
    <property type="entry name" value="Thioredoxin"/>
    <property type="match status" value="1"/>
</dbReference>
<dbReference type="Proteomes" id="UP000646827">
    <property type="component" value="Unassembled WGS sequence"/>
</dbReference>
<accession>A0A8H7RZ76</accession>
<dbReference type="EMBL" id="JAEPRB010000161">
    <property type="protein sequence ID" value="KAG2219866.1"/>
    <property type="molecule type" value="Genomic_DNA"/>
</dbReference>
<evidence type="ECO:0000313" key="4">
    <source>
        <dbReference type="Proteomes" id="UP000646827"/>
    </source>
</evidence>
<name>A0A8H7RZ76_9FUNG</name>
<organism evidence="3 4">
    <name type="scientific">Circinella minor</name>
    <dbReference type="NCBI Taxonomy" id="1195481"/>
    <lineage>
        <taxon>Eukaryota</taxon>
        <taxon>Fungi</taxon>
        <taxon>Fungi incertae sedis</taxon>
        <taxon>Mucoromycota</taxon>
        <taxon>Mucoromycotina</taxon>
        <taxon>Mucoromycetes</taxon>
        <taxon>Mucorales</taxon>
        <taxon>Lichtheimiaceae</taxon>
        <taxon>Circinella</taxon>
    </lineage>
</organism>
<evidence type="ECO:0000259" key="2">
    <source>
        <dbReference type="Pfam" id="PF00085"/>
    </source>
</evidence>
<sequence length="203" mass="23894">MFCYYNGIRSNKDLSDIEDDEALFEELEREEDTEIAHMRERRIREIQQEFERRQSLQENSHGQYTEITNEKEFMNITTKEKYVVGHFFHEDFRRCKIMDTHLEKLCEKHYQTRFIKINVSNCPFLVEKLAVRVLPCVMAWVNGYAQTKIVGFDDLGGTDGFSTAVLELKLTNSGVLKKKEENTPQVKGSIFQSHTNESDDDYD</sequence>
<evidence type="ECO:0000256" key="1">
    <source>
        <dbReference type="SAM" id="MobiDB-lite"/>
    </source>
</evidence>
<feature type="region of interest" description="Disordered" evidence="1">
    <location>
        <begin position="180"/>
        <end position="203"/>
    </location>
</feature>
<proteinExistence type="predicted"/>
<dbReference type="OrthoDB" id="10257948at2759"/>
<dbReference type="Gene3D" id="3.40.30.10">
    <property type="entry name" value="Glutaredoxin"/>
    <property type="match status" value="1"/>
</dbReference>
<reference evidence="3 4" key="1">
    <citation type="submission" date="2020-12" db="EMBL/GenBank/DDBJ databases">
        <title>Metabolic potential, ecology and presence of endohyphal bacteria is reflected in genomic diversity of Mucoromycotina.</title>
        <authorList>
            <person name="Muszewska A."/>
            <person name="Okrasinska A."/>
            <person name="Steczkiewicz K."/>
            <person name="Drgas O."/>
            <person name="Orlowska M."/>
            <person name="Perlinska-Lenart U."/>
            <person name="Aleksandrzak-Piekarczyk T."/>
            <person name="Szatraj K."/>
            <person name="Zielenkiewicz U."/>
            <person name="Pilsyk S."/>
            <person name="Malc E."/>
            <person name="Mieczkowski P."/>
            <person name="Kruszewska J.S."/>
            <person name="Biernat P."/>
            <person name="Pawlowska J."/>
        </authorList>
    </citation>
    <scope>NUCLEOTIDE SEQUENCE [LARGE SCALE GENOMIC DNA]</scope>
    <source>
        <strain evidence="3 4">CBS 142.35</strain>
    </source>
</reference>